<dbReference type="SUPFAM" id="SSF48371">
    <property type="entry name" value="ARM repeat"/>
    <property type="match status" value="1"/>
</dbReference>
<comment type="caution">
    <text evidence="1">The sequence shown here is derived from an EMBL/GenBank/DDBJ whole genome shotgun (WGS) entry which is preliminary data.</text>
</comment>
<accession>A0A845LHZ2</accession>
<dbReference type="OrthoDB" id="2082868at2"/>
<evidence type="ECO:0008006" key="3">
    <source>
        <dbReference type="Google" id="ProtNLM"/>
    </source>
</evidence>
<reference evidence="1 2" key="1">
    <citation type="submission" date="2020-01" db="EMBL/GenBank/DDBJ databases">
        <title>Whole genome sequence of Heliobacterium gestii DSM 11169.</title>
        <authorList>
            <person name="Kyndt J.A."/>
            <person name="Meyer T.E."/>
        </authorList>
    </citation>
    <scope>NUCLEOTIDE SEQUENCE [LARGE SCALE GENOMIC DNA]</scope>
    <source>
        <strain evidence="1 2">DSM 11169</strain>
    </source>
</reference>
<gene>
    <name evidence="1" type="ORF">GTO89_14215</name>
</gene>
<evidence type="ECO:0000313" key="1">
    <source>
        <dbReference type="EMBL" id="MZP44189.1"/>
    </source>
</evidence>
<dbReference type="InterPro" id="IPR011989">
    <property type="entry name" value="ARM-like"/>
</dbReference>
<organism evidence="1 2">
    <name type="scientific">Heliomicrobium gestii</name>
    <name type="common">Heliobacterium gestii</name>
    <dbReference type="NCBI Taxonomy" id="2699"/>
    <lineage>
        <taxon>Bacteria</taxon>
        <taxon>Bacillati</taxon>
        <taxon>Bacillota</taxon>
        <taxon>Clostridia</taxon>
        <taxon>Eubacteriales</taxon>
        <taxon>Heliobacteriaceae</taxon>
        <taxon>Heliomicrobium</taxon>
    </lineage>
</organism>
<dbReference type="Pfam" id="PF13646">
    <property type="entry name" value="HEAT_2"/>
    <property type="match status" value="1"/>
</dbReference>
<dbReference type="EMBL" id="WXEX01000013">
    <property type="protein sequence ID" value="MZP44189.1"/>
    <property type="molecule type" value="Genomic_DNA"/>
</dbReference>
<dbReference type="RefSeq" id="WP_161262759.1">
    <property type="nucleotide sequence ID" value="NZ_JAFBDC010000012.1"/>
</dbReference>
<protein>
    <recommendedName>
        <fullName evidence="3">HEAT repeat domain-containing protein</fullName>
    </recommendedName>
</protein>
<dbReference type="InterPro" id="IPR016024">
    <property type="entry name" value="ARM-type_fold"/>
</dbReference>
<dbReference type="Gene3D" id="1.25.10.10">
    <property type="entry name" value="Leucine-rich Repeat Variant"/>
    <property type="match status" value="2"/>
</dbReference>
<evidence type="ECO:0000313" key="2">
    <source>
        <dbReference type="Proteomes" id="UP000471031"/>
    </source>
</evidence>
<dbReference type="Proteomes" id="UP000471031">
    <property type="component" value="Unassembled WGS sequence"/>
</dbReference>
<sequence>MRKEKQPFWRRWQPWRAWKTAAQDPAAQVRHMLRDLGEGIVPPQERLAQLLAAPPEERSRWWQEAVGAETAGAETAGASAPDAGPAAPASVAWRLARILQLEPHWQAVMAAPQSGPKEQVIEAVGPLLLPEALPLLQAAVLDRSPSVGLAATAYLARSADAHVTAFFLDLLQRPDGGPWIDRAARGLAARRSIDGPAIWRRLLAMTGDGQALLRLRAWEVLASFGPPAEGEAVEHLEPCLRAALGDPDAAVRARAAEATGLLARGGLALELVAAARDGDARVRAEAARALGRLAALDLMGSEGADAGKTREAVRQALTDCLADEDYRVSGCARQALHYIAEA</sequence>
<keyword evidence="2" id="KW-1185">Reference proteome</keyword>
<dbReference type="AlphaFoldDB" id="A0A845LHZ2"/>
<proteinExistence type="predicted"/>
<name>A0A845LHZ2_HELGE</name>